<comment type="subunit">
    <text evidence="5">Homodimer.</text>
</comment>
<dbReference type="InterPro" id="IPR004384">
    <property type="entry name" value="RNA_MeTrfase_TrmJ/LasT"/>
</dbReference>
<dbReference type="AlphaFoldDB" id="A0A7V1LYT4"/>
<protein>
    <recommendedName>
        <fullName evidence="5">tRNA (cytidine/uridine-2'-O-)-methyltransferase TrmJ</fullName>
        <ecNumber evidence="5">2.1.1.200</ecNumber>
    </recommendedName>
    <alternativeName>
        <fullName evidence="5">tRNA (cytidine(32)/uridine(32)-2'-O)-methyltransferase</fullName>
    </alternativeName>
    <alternativeName>
        <fullName evidence="5">tRNA Cm32/Um32 methyltransferase</fullName>
    </alternativeName>
</protein>
<dbReference type="CDD" id="cd18093">
    <property type="entry name" value="SpoU-like_TrmJ"/>
    <property type="match status" value="1"/>
</dbReference>
<feature type="domain" description="tRNA/rRNA methyltransferase SpoU type" evidence="6">
    <location>
        <begin position="6"/>
        <end position="154"/>
    </location>
</feature>
<keyword evidence="2 5" id="KW-0489">Methyltransferase</keyword>
<dbReference type="InterPro" id="IPR029026">
    <property type="entry name" value="tRNA_m1G_MTases_N"/>
</dbReference>
<dbReference type="PANTHER" id="PTHR42786:SF2">
    <property type="entry name" value="TRNA (CYTIDINE_URIDINE-2'-O-)-METHYLTRANSFERASE TRMJ"/>
    <property type="match status" value="1"/>
</dbReference>
<dbReference type="PIRSF" id="PIRSF004808">
    <property type="entry name" value="LasT"/>
    <property type="match status" value="1"/>
</dbReference>
<keyword evidence="4 5" id="KW-0949">S-adenosyl-L-methionine</keyword>
<evidence type="ECO:0000259" key="6">
    <source>
        <dbReference type="Pfam" id="PF00588"/>
    </source>
</evidence>
<dbReference type="GO" id="GO:0005829">
    <property type="term" value="C:cytosol"/>
    <property type="evidence" value="ECO:0007669"/>
    <property type="project" value="TreeGrafter"/>
</dbReference>
<evidence type="ECO:0000256" key="1">
    <source>
        <dbReference type="ARBA" id="ARBA00007228"/>
    </source>
</evidence>
<dbReference type="Gene3D" id="1.10.8.590">
    <property type="match status" value="1"/>
</dbReference>
<proteinExistence type="inferred from homology"/>
<comment type="caution">
    <text evidence="7">The sequence shown here is derived from an EMBL/GenBank/DDBJ whole genome shotgun (WGS) entry which is preliminary data.</text>
</comment>
<comment type="catalytic activity">
    <reaction evidence="5">
        <text>cytidine(32) in tRNA + S-adenosyl-L-methionine = 2'-O-methylcytidine(32) in tRNA + S-adenosyl-L-homocysteine + H(+)</text>
        <dbReference type="Rhea" id="RHEA:42932"/>
        <dbReference type="Rhea" id="RHEA-COMP:10288"/>
        <dbReference type="Rhea" id="RHEA-COMP:10289"/>
        <dbReference type="ChEBI" id="CHEBI:15378"/>
        <dbReference type="ChEBI" id="CHEBI:57856"/>
        <dbReference type="ChEBI" id="CHEBI:59789"/>
        <dbReference type="ChEBI" id="CHEBI:74495"/>
        <dbReference type="ChEBI" id="CHEBI:82748"/>
        <dbReference type="EC" id="2.1.1.200"/>
    </reaction>
</comment>
<evidence type="ECO:0000256" key="3">
    <source>
        <dbReference type="ARBA" id="ARBA00022679"/>
    </source>
</evidence>
<dbReference type="InterPro" id="IPR001537">
    <property type="entry name" value="SpoU_MeTrfase"/>
</dbReference>
<evidence type="ECO:0000313" key="7">
    <source>
        <dbReference type="EMBL" id="HED10079.1"/>
    </source>
</evidence>
<dbReference type="NCBIfam" id="TIGR00050">
    <property type="entry name" value="rRNA_methyl_1"/>
    <property type="match status" value="1"/>
</dbReference>
<dbReference type="PANTHER" id="PTHR42786">
    <property type="entry name" value="TRNA/RRNA METHYLTRANSFERASE"/>
    <property type="match status" value="1"/>
</dbReference>
<dbReference type="GO" id="GO:0160206">
    <property type="term" value="F:tRNA (cytidine(32)/uridine(32)-2'-O)-methyltransferase activity"/>
    <property type="evidence" value="ECO:0007669"/>
    <property type="project" value="UniProtKB-EC"/>
</dbReference>
<comment type="similarity">
    <text evidence="1">Belongs to the class IV-like SAM-binding methyltransferase superfamily. RNA methyltransferase TrmH family.</text>
</comment>
<dbReference type="Proteomes" id="UP000886005">
    <property type="component" value="Unassembled WGS sequence"/>
</dbReference>
<accession>A0A7V1LYT4</accession>
<evidence type="ECO:0000256" key="5">
    <source>
        <dbReference type="RuleBase" id="RU362024"/>
    </source>
</evidence>
<comment type="catalytic activity">
    <reaction evidence="5">
        <text>uridine(32) in tRNA + S-adenosyl-L-methionine = 2'-O-methyluridine(32) in tRNA + S-adenosyl-L-homocysteine + H(+)</text>
        <dbReference type="Rhea" id="RHEA:42936"/>
        <dbReference type="Rhea" id="RHEA-COMP:10107"/>
        <dbReference type="Rhea" id="RHEA-COMP:10290"/>
        <dbReference type="ChEBI" id="CHEBI:15378"/>
        <dbReference type="ChEBI" id="CHEBI:57856"/>
        <dbReference type="ChEBI" id="CHEBI:59789"/>
        <dbReference type="ChEBI" id="CHEBI:65315"/>
        <dbReference type="ChEBI" id="CHEBI:74478"/>
        <dbReference type="EC" id="2.1.1.200"/>
    </reaction>
</comment>
<keyword evidence="3" id="KW-0808">Transferase</keyword>
<dbReference type="GO" id="GO:0003723">
    <property type="term" value="F:RNA binding"/>
    <property type="evidence" value="ECO:0007669"/>
    <property type="project" value="InterPro"/>
</dbReference>
<gene>
    <name evidence="5" type="primary">trmJ</name>
    <name evidence="7" type="ORF">ENJ10_05290</name>
</gene>
<dbReference type="InterPro" id="IPR029028">
    <property type="entry name" value="Alpha/beta_knot_MTases"/>
</dbReference>
<dbReference type="Gene3D" id="3.40.1280.10">
    <property type="match status" value="1"/>
</dbReference>
<organism evidence="7">
    <name type="scientific">Caldithrix abyssi</name>
    <dbReference type="NCBI Taxonomy" id="187145"/>
    <lineage>
        <taxon>Bacteria</taxon>
        <taxon>Pseudomonadati</taxon>
        <taxon>Calditrichota</taxon>
        <taxon>Calditrichia</taxon>
        <taxon>Calditrichales</taxon>
        <taxon>Calditrichaceae</taxon>
        <taxon>Caldithrix</taxon>
    </lineage>
</organism>
<dbReference type="EC" id="2.1.1.200" evidence="5"/>
<dbReference type="SUPFAM" id="SSF75217">
    <property type="entry name" value="alpha/beta knot"/>
    <property type="match status" value="1"/>
</dbReference>
<reference evidence="7" key="1">
    <citation type="journal article" date="2020" name="mSystems">
        <title>Genome- and Community-Level Interaction Insights into Carbon Utilization and Element Cycling Functions of Hydrothermarchaeota in Hydrothermal Sediment.</title>
        <authorList>
            <person name="Zhou Z."/>
            <person name="Liu Y."/>
            <person name="Xu W."/>
            <person name="Pan J."/>
            <person name="Luo Z.H."/>
            <person name="Li M."/>
        </authorList>
    </citation>
    <scope>NUCLEOTIDE SEQUENCE [LARGE SCALE GENOMIC DNA]</scope>
    <source>
        <strain evidence="7">HyVt-456</strain>
    </source>
</reference>
<dbReference type="GO" id="GO:0002128">
    <property type="term" value="P:tRNA nucleoside ribose methylation"/>
    <property type="evidence" value="ECO:0007669"/>
    <property type="project" value="TreeGrafter"/>
</dbReference>
<comment type="subcellular location">
    <subcellularLocation>
        <location evidence="5">Cytoplasm</location>
    </subcellularLocation>
</comment>
<sequence length="246" mass="27675">MLLENICIVLVQPESPGNIGSVARAMKTSGLNDLRLVNPCETDHADMRRMAHRSREIVLEAGRFTGLEEAVADCHLVVGTTMRRRHNPFPLITPEQVAETVFGMADGLRAAIVFGSERNGLDNADLSRCGVHSTIPIATQNPALNLAQAAMIYCNTLYRRSEEKHPAQKELEPATQAELEHLYLHLRQAIEKTSFIPRDDMDTFLSRFRRLIGRARPEQRDVQLLHKIVQILSEEKYNRGKNEDAG</sequence>
<keyword evidence="5" id="KW-0819">tRNA processing</keyword>
<comment type="function">
    <text evidence="5">Catalyzes the formation of 2'O-methylated cytidine (Cm32) or 2'O-methylated uridine (Um32) at position 32 in tRNA.</text>
</comment>
<name>A0A7V1LYT4_CALAY</name>
<dbReference type="Pfam" id="PF00588">
    <property type="entry name" value="SpoU_methylase"/>
    <property type="match status" value="1"/>
</dbReference>
<keyword evidence="5" id="KW-0963">Cytoplasm</keyword>
<dbReference type="EMBL" id="DRLD01000148">
    <property type="protein sequence ID" value="HED10079.1"/>
    <property type="molecule type" value="Genomic_DNA"/>
</dbReference>
<evidence type="ECO:0000256" key="2">
    <source>
        <dbReference type="ARBA" id="ARBA00022603"/>
    </source>
</evidence>
<evidence type="ECO:0000256" key="4">
    <source>
        <dbReference type="ARBA" id="ARBA00022691"/>
    </source>
</evidence>